<protein>
    <submittedName>
        <fullName evidence="1">Uncharacterized protein</fullName>
    </submittedName>
</protein>
<organism evidence="1 2">
    <name type="scientific">Candidatus Tidjanibacter faecipullorum</name>
    <dbReference type="NCBI Taxonomy" id="2838766"/>
    <lineage>
        <taxon>Bacteria</taxon>
        <taxon>Pseudomonadati</taxon>
        <taxon>Bacteroidota</taxon>
        <taxon>Bacteroidia</taxon>
        <taxon>Bacteroidales</taxon>
        <taxon>Rikenellaceae</taxon>
        <taxon>Tidjanibacter</taxon>
    </lineage>
</organism>
<sequence length="143" mass="15833">MTAPKHKLYKDAETLFVEQGMTCSAIAEHLSITEATLSKWRRQMNWDELRAAALSAPEAIRKILTAELQHIASGGSPNVDADALSKVAKALNYFDGRVALSVVVSVLKEFDTWMAGIDPAKAVEIAEMHRLFVNHRAELESNR</sequence>
<evidence type="ECO:0000313" key="2">
    <source>
        <dbReference type="Proteomes" id="UP000824014"/>
    </source>
</evidence>
<reference evidence="1" key="2">
    <citation type="submission" date="2021-04" db="EMBL/GenBank/DDBJ databases">
        <authorList>
            <person name="Gilroy R."/>
        </authorList>
    </citation>
    <scope>NUCLEOTIDE SEQUENCE</scope>
    <source>
        <strain evidence="1">ChiHjej11B10-19426</strain>
    </source>
</reference>
<reference evidence="1" key="1">
    <citation type="journal article" date="2021" name="PeerJ">
        <title>Extensive microbial diversity within the chicken gut microbiome revealed by metagenomics and culture.</title>
        <authorList>
            <person name="Gilroy R."/>
            <person name="Ravi A."/>
            <person name="Getino M."/>
            <person name="Pursley I."/>
            <person name="Horton D.L."/>
            <person name="Alikhan N.F."/>
            <person name="Baker D."/>
            <person name="Gharbi K."/>
            <person name="Hall N."/>
            <person name="Watson M."/>
            <person name="Adriaenssens E.M."/>
            <person name="Foster-Nyarko E."/>
            <person name="Jarju S."/>
            <person name="Secka A."/>
            <person name="Antonio M."/>
            <person name="Oren A."/>
            <person name="Chaudhuri R.R."/>
            <person name="La Ragione R."/>
            <person name="Hildebrand F."/>
            <person name="Pallen M.J."/>
        </authorList>
    </citation>
    <scope>NUCLEOTIDE SEQUENCE</scope>
    <source>
        <strain evidence="1">ChiHjej11B10-19426</strain>
    </source>
</reference>
<dbReference type="Proteomes" id="UP000824014">
    <property type="component" value="Unassembled WGS sequence"/>
</dbReference>
<name>A0A9D2DE22_9BACT</name>
<comment type="caution">
    <text evidence="1">The sequence shown here is derived from an EMBL/GenBank/DDBJ whole genome shotgun (WGS) entry which is preliminary data.</text>
</comment>
<dbReference type="Pfam" id="PF13384">
    <property type="entry name" value="HTH_23"/>
    <property type="match status" value="1"/>
</dbReference>
<gene>
    <name evidence="1" type="ORF">H9816_04620</name>
</gene>
<evidence type="ECO:0000313" key="1">
    <source>
        <dbReference type="EMBL" id="HIZ15174.1"/>
    </source>
</evidence>
<dbReference type="AlphaFoldDB" id="A0A9D2DE22"/>
<proteinExistence type="predicted"/>
<accession>A0A9D2DE22</accession>
<dbReference type="EMBL" id="DXCC01000015">
    <property type="protein sequence ID" value="HIZ15174.1"/>
    <property type="molecule type" value="Genomic_DNA"/>
</dbReference>